<name>A0A5J4T8P1_9EUKA</name>
<protein>
    <submittedName>
        <fullName evidence="1">Uncharacterized protein</fullName>
    </submittedName>
</protein>
<dbReference type="Proteomes" id="UP000324800">
    <property type="component" value="Unassembled WGS sequence"/>
</dbReference>
<gene>
    <name evidence="1" type="ORF">EZS28_049677</name>
</gene>
<dbReference type="EMBL" id="SNRW01035697">
    <property type="protein sequence ID" value="KAA6354796.1"/>
    <property type="molecule type" value="Genomic_DNA"/>
</dbReference>
<feature type="non-terminal residue" evidence="1">
    <location>
        <position position="217"/>
    </location>
</feature>
<sequence>MQQTLTESDIAMNKFIDTLNGAEINEKKTALKEMLAVLSSQHVDLSFEIKEQINLCSQVILILGVRNSNEKDISSGTPDNKMNEFGMQMLMKLVEESYKNGDEQTGQFAIQIAYELLQCTSAEMKFDLNKSAYKQKILLGIKIATSCVKIIGVKKINSDVVEMILQFSETEEDDIFAAYSIFMRVWKQKEGFSVDTLSKVGQQKKIIELEDKVRREE</sequence>
<organism evidence="1 2">
    <name type="scientific">Streblomastix strix</name>
    <dbReference type="NCBI Taxonomy" id="222440"/>
    <lineage>
        <taxon>Eukaryota</taxon>
        <taxon>Metamonada</taxon>
        <taxon>Preaxostyla</taxon>
        <taxon>Oxymonadida</taxon>
        <taxon>Streblomastigidae</taxon>
        <taxon>Streblomastix</taxon>
    </lineage>
</organism>
<proteinExistence type="predicted"/>
<reference evidence="1 2" key="1">
    <citation type="submission" date="2019-03" db="EMBL/GenBank/DDBJ databases">
        <title>Single cell metagenomics reveals metabolic interactions within the superorganism composed of flagellate Streblomastix strix and complex community of Bacteroidetes bacteria on its surface.</title>
        <authorList>
            <person name="Treitli S.C."/>
            <person name="Kolisko M."/>
            <person name="Husnik F."/>
            <person name="Keeling P."/>
            <person name="Hampl V."/>
        </authorList>
    </citation>
    <scope>NUCLEOTIDE SEQUENCE [LARGE SCALE GENOMIC DNA]</scope>
    <source>
        <strain evidence="1">ST1C</strain>
    </source>
</reference>
<evidence type="ECO:0000313" key="2">
    <source>
        <dbReference type="Proteomes" id="UP000324800"/>
    </source>
</evidence>
<evidence type="ECO:0000313" key="1">
    <source>
        <dbReference type="EMBL" id="KAA6354796.1"/>
    </source>
</evidence>
<comment type="caution">
    <text evidence="1">The sequence shown here is derived from an EMBL/GenBank/DDBJ whole genome shotgun (WGS) entry which is preliminary data.</text>
</comment>
<dbReference type="AlphaFoldDB" id="A0A5J4T8P1"/>
<accession>A0A5J4T8P1</accession>